<dbReference type="PROSITE" id="PS01124">
    <property type="entry name" value="HTH_ARAC_FAMILY_2"/>
    <property type="match status" value="1"/>
</dbReference>
<reference evidence="6" key="1">
    <citation type="journal article" date="2019" name="Int. J. Syst. Evol. Microbiol.">
        <title>The Global Catalogue of Microorganisms (GCM) 10K type strain sequencing project: providing services to taxonomists for standard genome sequencing and annotation.</title>
        <authorList>
            <consortium name="The Broad Institute Genomics Platform"/>
            <consortium name="The Broad Institute Genome Sequencing Center for Infectious Disease"/>
            <person name="Wu L."/>
            <person name="Ma J."/>
        </authorList>
    </citation>
    <scope>NUCLEOTIDE SEQUENCE [LARGE SCALE GENOMIC DNA]</scope>
    <source>
        <strain evidence="6">WYCCWR 13023</strain>
    </source>
</reference>
<comment type="caution">
    <text evidence="5">The sequence shown here is derived from an EMBL/GenBank/DDBJ whole genome shotgun (WGS) entry which is preliminary data.</text>
</comment>
<evidence type="ECO:0000256" key="3">
    <source>
        <dbReference type="ARBA" id="ARBA00023163"/>
    </source>
</evidence>
<organism evidence="5 6">
    <name type="scientific">Flavobacterium branchiicola</name>
    <dbReference type="NCBI Taxonomy" id="1114875"/>
    <lineage>
        <taxon>Bacteria</taxon>
        <taxon>Pseudomonadati</taxon>
        <taxon>Bacteroidota</taxon>
        <taxon>Flavobacteriia</taxon>
        <taxon>Flavobacteriales</taxon>
        <taxon>Flavobacteriaceae</taxon>
        <taxon>Flavobacterium</taxon>
    </lineage>
</organism>
<dbReference type="InterPro" id="IPR009057">
    <property type="entry name" value="Homeodomain-like_sf"/>
</dbReference>
<dbReference type="Pfam" id="PF12833">
    <property type="entry name" value="HTH_18"/>
    <property type="match status" value="1"/>
</dbReference>
<keyword evidence="6" id="KW-1185">Reference proteome</keyword>
<dbReference type="EMBL" id="JBHSGV010000002">
    <property type="protein sequence ID" value="MFC4746631.1"/>
    <property type="molecule type" value="Genomic_DNA"/>
</dbReference>
<dbReference type="Gene3D" id="1.10.10.60">
    <property type="entry name" value="Homeodomain-like"/>
    <property type="match status" value="2"/>
</dbReference>
<evidence type="ECO:0000259" key="4">
    <source>
        <dbReference type="PROSITE" id="PS01124"/>
    </source>
</evidence>
<evidence type="ECO:0000256" key="2">
    <source>
        <dbReference type="ARBA" id="ARBA00023125"/>
    </source>
</evidence>
<protein>
    <submittedName>
        <fullName evidence="5">Helix-turn-helix transcriptional regulator</fullName>
    </submittedName>
</protein>
<dbReference type="InterPro" id="IPR018060">
    <property type="entry name" value="HTH_AraC"/>
</dbReference>
<dbReference type="SUPFAM" id="SSF46689">
    <property type="entry name" value="Homeodomain-like"/>
    <property type="match status" value="1"/>
</dbReference>
<sequence length="327" mass="37807">MKKIIHHFGVELDWVEPFASALEGKVEGNFIMVPDHIHTGQRYFLNLGFGISALYLDVVYTSEILFRMENKTDDFLGLYYNLTEGDAILMADDVENPIGRWNYNLGIIDSTLSSDYIVKAGTESFALCIFMKKDTIKEYFQNNPSLKDHADEILNPKLNTIIKFTRMSIDSYNLLMNLRNQEVGGMAFDLYLRGTVQNLIAEYIEKMTFEEIVIDKINDDDLRFIIKSQSYLVDNVDQLFPSIEFLAQQINMSESKYKKLFKKITGMTPNSFFLTNKLLKAKRLLQERQLNIAQISDTLSFTNSSYFAAKFKEFFGMSPKDFVKQLE</sequence>
<dbReference type="RefSeq" id="WP_213256443.1">
    <property type="nucleotide sequence ID" value="NZ_JAGYWA010000002.1"/>
</dbReference>
<keyword evidence="2" id="KW-0238">DNA-binding</keyword>
<feature type="domain" description="HTH araC/xylS-type" evidence="4">
    <location>
        <begin position="226"/>
        <end position="325"/>
    </location>
</feature>
<name>A0ABV9PBS0_9FLAO</name>
<keyword evidence="1" id="KW-0805">Transcription regulation</keyword>
<keyword evidence="3" id="KW-0804">Transcription</keyword>
<dbReference type="SMART" id="SM00342">
    <property type="entry name" value="HTH_ARAC"/>
    <property type="match status" value="1"/>
</dbReference>
<dbReference type="PANTHER" id="PTHR43280">
    <property type="entry name" value="ARAC-FAMILY TRANSCRIPTIONAL REGULATOR"/>
    <property type="match status" value="1"/>
</dbReference>
<evidence type="ECO:0000313" key="6">
    <source>
        <dbReference type="Proteomes" id="UP001595935"/>
    </source>
</evidence>
<dbReference type="PANTHER" id="PTHR43280:SF2">
    <property type="entry name" value="HTH-TYPE TRANSCRIPTIONAL REGULATOR EXSA"/>
    <property type="match status" value="1"/>
</dbReference>
<accession>A0ABV9PBS0</accession>
<evidence type="ECO:0000256" key="1">
    <source>
        <dbReference type="ARBA" id="ARBA00023015"/>
    </source>
</evidence>
<proteinExistence type="predicted"/>
<gene>
    <name evidence="5" type="ORF">ACFO5S_04215</name>
</gene>
<dbReference type="Proteomes" id="UP001595935">
    <property type="component" value="Unassembled WGS sequence"/>
</dbReference>
<evidence type="ECO:0000313" key="5">
    <source>
        <dbReference type="EMBL" id="MFC4746631.1"/>
    </source>
</evidence>